<dbReference type="InterPro" id="IPR013094">
    <property type="entry name" value="AB_hydrolase_3"/>
</dbReference>
<evidence type="ECO:0000256" key="1">
    <source>
        <dbReference type="ARBA" id="ARBA00022801"/>
    </source>
</evidence>
<dbReference type="PANTHER" id="PTHR48081:SF26">
    <property type="entry name" value="ALPHA_BETA HYDROLASE FOLD-3 DOMAIN-CONTAINING PROTEIN"/>
    <property type="match status" value="1"/>
</dbReference>
<dbReference type="Gene3D" id="3.40.50.1820">
    <property type="entry name" value="alpha/beta hydrolase"/>
    <property type="match status" value="1"/>
</dbReference>
<dbReference type="InParanoid" id="A0A0C3B8V6"/>
<dbReference type="GO" id="GO:0016787">
    <property type="term" value="F:hydrolase activity"/>
    <property type="evidence" value="ECO:0007669"/>
    <property type="project" value="UniProtKB-KW"/>
</dbReference>
<dbReference type="PANTHER" id="PTHR48081">
    <property type="entry name" value="AB HYDROLASE SUPERFAMILY PROTEIN C4A8.06C"/>
    <property type="match status" value="1"/>
</dbReference>
<dbReference type="OrthoDB" id="2152029at2759"/>
<feature type="domain" description="Alpha/beta hydrolase fold-3" evidence="3">
    <location>
        <begin position="141"/>
        <end position="379"/>
    </location>
</feature>
<keyword evidence="2" id="KW-0472">Membrane</keyword>
<reference evidence="4 5" key="1">
    <citation type="submission" date="2014-04" db="EMBL/GenBank/DDBJ databases">
        <authorList>
            <consortium name="DOE Joint Genome Institute"/>
            <person name="Kuo A."/>
            <person name="Tarkka M."/>
            <person name="Buscot F."/>
            <person name="Kohler A."/>
            <person name="Nagy L.G."/>
            <person name="Floudas D."/>
            <person name="Copeland A."/>
            <person name="Barry K.W."/>
            <person name="Cichocki N."/>
            <person name="Veneault-Fourrey C."/>
            <person name="LaButti K."/>
            <person name="Lindquist E.A."/>
            <person name="Lipzen A."/>
            <person name="Lundell T."/>
            <person name="Morin E."/>
            <person name="Murat C."/>
            <person name="Sun H."/>
            <person name="Tunlid A."/>
            <person name="Henrissat B."/>
            <person name="Grigoriev I.V."/>
            <person name="Hibbett D.S."/>
            <person name="Martin F."/>
            <person name="Nordberg H.P."/>
            <person name="Cantor M.N."/>
            <person name="Hua S.X."/>
        </authorList>
    </citation>
    <scope>NUCLEOTIDE SEQUENCE [LARGE SCALE GENOMIC DNA]</scope>
    <source>
        <strain evidence="4 5">F 1598</strain>
    </source>
</reference>
<keyword evidence="2" id="KW-1133">Transmembrane helix</keyword>
<dbReference type="SUPFAM" id="SSF53474">
    <property type="entry name" value="alpha/beta-Hydrolases"/>
    <property type="match status" value="1"/>
</dbReference>
<dbReference type="InterPro" id="IPR050300">
    <property type="entry name" value="GDXG_lipolytic_enzyme"/>
</dbReference>
<evidence type="ECO:0000259" key="3">
    <source>
        <dbReference type="Pfam" id="PF07859"/>
    </source>
</evidence>
<organism evidence="4 5">
    <name type="scientific">Piloderma croceum (strain F 1598)</name>
    <dbReference type="NCBI Taxonomy" id="765440"/>
    <lineage>
        <taxon>Eukaryota</taxon>
        <taxon>Fungi</taxon>
        <taxon>Dikarya</taxon>
        <taxon>Basidiomycota</taxon>
        <taxon>Agaricomycotina</taxon>
        <taxon>Agaricomycetes</taxon>
        <taxon>Agaricomycetidae</taxon>
        <taxon>Atheliales</taxon>
        <taxon>Atheliaceae</taxon>
        <taxon>Piloderma</taxon>
    </lineage>
</organism>
<accession>A0A0C3B8V6</accession>
<gene>
    <name evidence="4" type="ORF">PILCRDRAFT_14971</name>
</gene>
<evidence type="ECO:0000313" key="5">
    <source>
        <dbReference type="Proteomes" id="UP000054166"/>
    </source>
</evidence>
<protein>
    <recommendedName>
        <fullName evidence="3">Alpha/beta hydrolase fold-3 domain-containing protein</fullName>
    </recommendedName>
</protein>
<reference evidence="5" key="2">
    <citation type="submission" date="2015-01" db="EMBL/GenBank/DDBJ databases">
        <title>Evolutionary Origins and Diversification of the Mycorrhizal Mutualists.</title>
        <authorList>
            <consortium name="DOE Joint Genome Institute"/>
            <consortium name="Mycorrhizal Genomics Consortium"/>
            <person name="Kohler A."/>
            <person name="Kuo A."/>
            <person name="Nagy L.G."/>
            <person name="Floudas D."/>
            <person name="Copeland A."/>
            <person name="Barry K.W."/>
            <person name="Cichocki N."/>
            <person name="Veneault-Fourrey C."/>
            <person name="LaButti K."/>
            <person name="Lindquist E.A."/>
            <person name="Lipzen A."/>
            <person name="Lundell T."/>
            <person name="Morin E."/>
            <person name="Murat C."/>
            <person name="Riley R."/>
            <person name="Ohm R."/>
            <person name="Sun H."/>
            <person name="Tunlid A."/>
            <person name="Henrissat B."/>
            <person name="Grigoriev I.V."/>
            <person name="Hibbett D.S."/>
            <person name="Martin F."/>
        </authorList>
    </citation>
    <scope>NUCLEOTIDE SEQUENCE [LARGE SCALE GENOMIC DNA]</scope>
    <source>
        <strain evidence="5">F 1598</strain>
    </source>
</reference>
<dbReference type="EMBL" id="KN833074">
    <property type="protein sequence ID" value="KIM73747.1"/>
    <property type="molecule type" value="Genomic_DNA"/>
</dbReference>
<evidence type="ECO:0000313" key="4">
    <source>
        <dbReference type="EMBL" id="KIM73747.1"/>
    </source>
</evidence>
<dbReference type="Proteomes" id="UP000054166">
    <property type="component" value="Unassembled WGS sequence"/>
</dbReference>
<keyword evidence="5" id="KW-1185">Reference proteome</keyword>
<dbReference type="Pfam" id="PF07859">
    <property type="entry name" value="Abhydrolase_3"/>
    <property type="match status" value="1"/>
</dbReference>
<dbReference type="HOGENOM" id="CLU_019364_1_0_1"/>
<feature type="transmembrane region" description="Helical" evidence="2">
    <location>
        <begin position="16"/>
        <end position="37"/>
    </location>
</feature>
<dbReference type="AlphaFoldDB" id="A0A0C3B8V6"/>
<keyword evidence="2" id="KW-0812">Transmembrane</keyword>
<dbReference type="STRING" id="765440.A0A0C3B8V6"/>
<proteinExistence type="predicted"/>
<name>A0A0C3B8V6_PILCF</name>
<keyword evidence="1" id="KW-0378">Hydrolase</keyword>
<dbReference type="InterPro" id="IPR029058">
    <property type="entry name" value="AB_hydrolase_fold"/>
</dbReference>
<evidence type="ECO:0000256" key="2">
    <source>
        <dbReference type="SAM" id="Phobius"/>
    </source>
</evidence>
<sequence length="399" mass="44043">MVQVFGYSHQPVKGLYLAYQAFSTIFIRLPYWVIIYLPKYRRPRPSWSLKHCVTTNFIRHTMNITARSGEFVSCPNHLAITEGPGVKGAWVEAAPHLIIDEVASWASVANVKPARIPGYWYDKPGADIPIGQKPMPGEKVILCLHGGGYIQSSAHPNHFMGVIIRNIIQHCQPVQRAFALEYRLSSTDPLPSANPFPAALIDAIAGYNYLVNTVGFDPSDIIVEGDSAGGNLTLALTRYLVEHRDRPEIPPPPSGLILVSPWADLSNSHDGPNSSLTTNANIDYLFDLNTMRGLWSRQSFEGPHGLDAAESNRYISPASKSLTTSFKGFPRTFISAGGVETLYDCIVTLKNRMAADMGEGDGDGQVTFYEAPDAVHDYLALPWFEPERTETLQAIGKWL</sequence>